<proteinExistence type="predicted"/>
<name>A0A3M7PRW8_BRAPC</name>
<feature type="region of interest" description="Disordered" evidence="1">
    <location>
        <begin position="1"/>
        <end position="81"/>
    </location>
</feature>
<dbReference type="EMBL" id="REGN01009290">
    <property type="protein sequence ID" value="RNA01525.1"/>
    <property type="molecule type" value="Genomic_DNA"/>
</dbReference>
<feature type="compositionally biased region" description="Basic residues" evidence="1">
    <location>
        <begin position="1"/>
        <end position="11"/>
    </location>
</feature>
<evidence type="ECO:0000256" key="1">
    <source>
        <dbReference type="SAM" id="MobiDB-lite"/>
    </source>
</evidence>
<dbReference type="Proteomes" id="UP000276133">
    <property type="component" value="Unassembled WGS sequence"/>
</dbReference>
<protein>
    <submittedName>
        <fullName evidence="2">Uncharacterized protein</fullName>
    </submittedName>
</protein>
<organism evidence="2 3">
    <name type="scientific">Brachionus plicatilis</name>
    <name type="common">Marine rotifer</name>
    <name type="synonym">Brachionus muelleri</name>
    <dbReference type="NCBI Taxonomy" id="10195"/>
    <lineage>
        <taxon>Eukaryota</taxon>
        <taxon>Metazoa</taxon>
        <taxon>Spiralia</taxon>
        <taxon>Gnathifera</taxon>
        <taxon>Rotifera</taxon>
        <taxon>Eurotatoria</taxon>
        <taxon>Monogononta</taxon>
        <taxon>Pseudotrocha</taxon>
        <taxon>Ploima</taxon>
        <taxon>Brachionidae</taxon>
        <taxon>Brachionus</taxon>
    </lineage>
</organism>
<feature type="compositionally biased region" description="Polar residues" evidence="1">
    <location>
        <begin position="12"/>
        <end position="23"/>
    </location>
</feature>
<comment type="caution">
    <text evidence="2">The sequence shown here is derived from an EMBL/GenBank/DDBJ whole genome shotgun (WGS) entry which is preliminary data.</text>
</comment>
<keyword evidence="3" id="KW-1185">Reference proteome</keyword>
<feature type="compositionally biased region" description="Polar residues" evidence="1">
    <location>
        <begin position="59"/>
        <end position="73"/>
    </location>
</feature>
<accession>A0A3M7PRW8</accession>
<feature type="compositionally biased region" description="Basic and acidic residues" evidence="1">
    <location>
        <begin position="24"/>
        <end position="46"/>
    </location>
</feature>
<sequence length="90" mass="10120">MKLFKSRKVSKNQKNMPLNNLGNEHSDDENLGKNDQSHNKNDERGRGRGRGRGGRGDNSKNIAQNETSKTKGGTQRGRKCGRLIIIKFLK</sequence>
<gene>
    <name evidence="2" type="ORF">BpHYR1_032042</name>
</gene>
<evidence type="ECO:0000313" key="2">
    <source>
        <dbReference type="EMBL" id="RNA01525.1"/>
    </source>
</evidence>
<reference evidence="2 3" key="1">
    <citation type="journal article" date="2018" name="Sci. Rep.">
        <title>Genomic signatures of local adaptation to the degree of environmental predictability in rotifers.</title>
        <authorList>
            <person name="Franch-Gras L."/>
            <person name="Hahn C."/>
            <person name="Garcia-Roger E.M."/>
            <person name="Carmona M.J."/>
            <person name="Serra M."/>
            <person name="Gomez A."/>
        </authorList>
    </citation>
    <scope>NUCLEOTIDE SEQUENCE [LARGE SCALE GENOMIC DNA]</scope>
    <source>
        <strain evidence="2">HYR1</strain>
    </source>
</reference>
<evidence type="ECO:0000313" key="3">
    <source>
        <dbReference type="Proteomes" id="UP000276133"/>
    </source>
</evidence>
<dbReference type="AlphaFoldDB" id="A0A3M7PRW8"/>